<evidence type="ECO:0000256" key="2">
    <source>
        <dbReference type="ARBA" id="ARBA00022475"/>
    </source>
</evidence>
<dbReference type="EMBL" id="JYHV01000037">
    <property type="protein sequence ID" value="KJH79267.1"/>
    <property type="molecule type" value="Genomic_DNA"/>
</dbReference>
<dbReference type="InterPro" id="IPR033479">
    <property type="entry name" value="dCache_1"/>
</dbReference>
<dbReference type="PROSITE" id="PS50885">
    <property type="entry name" value="HAMP"/>
    <property type="match status" value="1"/>
</dbReference>
<reference evidence="12 13" key="1">
    <citation type="submission" date="2015-02" db="EMBL/GenBank/DDBJ databases">
        <title>Draft genome sequence of Pseudomonas stutzeri NT0128 isolated from wheat (Triticum turgidum) rhizosphere.</title>
        <authorList>
            <person name="Tovi N."/>
            <person name="Frenk S."/>
            <person name="Hadar Y."/>
            <person name="Minz D."/>
        </authorList>
    </citation>
    <scope>NUCLEOTIDE SEQUENCE [LARGE SCALE GENOMIC DNA]</scope>
    <source>
        <strain evidence="12 13">NT0128</strain>
    </source>
</reference>
<evidence type="ECO:0000256" key="8">
    <source>
        <dbReference type="ARBA" id="ARBA00029447"/>
    </source>
</evidence>
<dbReference type="PATRIC" id="fig|316.101.peg.2629"/>
<dbReference type="RefSeq" id="WP_045163777.1">
    <property type="nucleotide sequence ID" value="NZ_JYHV01000037.1"/>
</dbReference>
<dbReference type="InterPro" id="IPR003660">
    <property type="entry name" value="HAMP_dom"/>
</dbReference>
<dbReference type="InterPro" id="IPR004090">
    <property type="entry name" value="Chemotax_Me-accpt_rcpt"/>
</dbReference>
<keyword evidence="6" id="KW-0472">Membrane</keyword>
<comment type="subcellular location">
    <subcellularLocation>
        <location evidence="1">Cell membrane</location>
        <topology evidence="1">Multi-pass membrane protein</topology>
    </subcellularLocation>
</comment>
<evidence type="ECO:0000313" key="13">
    <source>
        <dbReference type="Proteomes" id="UP000032487"/>
    </source>
</evidence>
<keyword evidence="3" id="KW-0145">Chemotaxis</keyword>
<dbReference type="Pfam" id="PF02743">
    <property type="entry name" value="dCache_1"/>
    <property type="match status" value="1"/>
</dbReference>
<evidence type="ECO:0000259" key="11">
    <source>
        <dbReference type="PROSITE" id="PS50885"/>
    </source>
</evidence>
<comment type="caution">
    <text evidence="12">The sequence shown here is derived from an EMBL/GenBank/DDBJ whole genome shotgun (WGS) entry which is preliminary data.</text>
</comment>
<sequence>MSFLPTRIASRMTLGVLVLLMFTALAIFAVMTLGGKPRLVATGTAAAEQSASALARQLALQLSRIEGTTAAMAHLAETMPNDESLAMSVLPNLIDSQGDVAIAGGGLWPEPSAFAPGVERRSFFWARSGGGGLDYSDDYNAAQTPAYHGESWYSGARAATPGRCVWSDGYLDAVSGVAMTTCSVPYKRSGSFAGVATLDLKLDGLASFLDANGGVTGGYAFAVDQAGNLLFFPGAKANGGLPTLTDRVREQPWLKPVADAVAAQGAGDTTLHLEHDGRVGGPAYVTLETMEGTGWRVGLVTPEANVTGLANELTTQILLLLLPLLAVLLGLAWLAGKRLLAQLEETTGQIERLGQGGGRDDAQLEVRRADEIGALRGAVNRYAGSLRDMLRRIGDESASLERQADELARLSVGLADRAEAQRQDNTLLATAITEMSASAAEVAHNTTDCSDTARQSLSAAEQGQGQVQRNSEVIGGLAGDINHAAAAITQLGEDIERVGGVLDVIKSISEQTNLLALNAAIEAARAGEQGRGFAVVADEVRTLAGRTQSSANEIQQMITQLRLASAQAVSTMQAGAQRTHEAVQQADGVAGTLGSTVASFDDIVQRAQQIAVAAQEQSHVTQEINELAVRIHTASEEGARDAATLRELGQGMQAISQRLAGMSR</sequence>
<dbReference type="CDD" id="cd12913">
    <property type="entry name" value="PDC1_MCP_like"/>
    <property type="match status" value="1"/>
</dbReference>
<dbReference type="PANTHER" id="PTHR32089:SF119">
    <property type="entry name" value="METHYL-ACCEPTING CHEMOTAXIS PROTEIN CTPL"/>
    <property type="match status" value="1"/>
</dbReference>
<keyword evidence="5" id="KW-1133">Transmembrane helix</keyword>
<organism evidence="12 13">
    <name type="scientific">Stutzerimonas stutzeri</name>
    <name type="common">Pseudomonas stutzeri</name>
    <dbReference type="NCBI Taxonomy" id="316"/>
    <lineage>
        <taxon>Bacteria</taxon>
        <taxon>Pseudomonadati</taxon>
        <taxon>Pseudomonadota</taxon>
        <taxon>Gammaproteobacteria</taxon>
        <taxon>Pseudomonadales</taxon>
        <taxon>Pseudomonadaceae</taxon>
        <taxon>Stutzerimonas</taxon>
    </lineage>
</organism>
<evidence type="ECO:0000256" key="9">
    <source>
        <dbReference type="PROSITE-ProRule" id="PRU00284"/>
    </source>
</evidence>
<dbReference type="SMART" id="SM00283">
    <property type="entry name" value="MA"/>
    <property type="match status" value="1"/>
</dbReference>
<evidence type="ECO:0000256" key="3">
    <source>
        <dbReference type="ARBA" id="ARBA00022500"/>
    </source>
</evidence>
<name>A0A0D9AF35_STUST</name>
<dbReference type="Pfam" id="PF00015">
    <property type="entry name" value="MCPsignal"/>
    <property type="match status" value="1"/>
</dbReference>
<dbReference type="Gene3D" id="1.10.287.950">
    <property type="entry name" value="Methyl-accepting chemotaxis protein"/>
    <property type="match status" value="1"/>
</dbReference>
<accession>A0A0D9AF35</accession>
<dbReference type="Gene3D" id="3.30.450.20">
    <property type="entry name" value="PAS domain"/>
    <property type="match status" value="1"/>
</dbReference>
<keyword evidence="7 9" id="KW-0807">Transducer</keyword>
<evidence type="ECO:0000259" key="10">
    <source>
        <dbReference type="PROSITE" id="PS50111"/>
    </source>
</evidence>
<dbReference type="GO" id="GO:0007165">
    <property type="term" value="P:signal transduction"/>
    <property type="evidence" value="ECO:0007669"/>
    <property type="project" value="UniProtKB-KW"/>
</dbReference>
<dbReference type="SUPFAM" id="SSF58104">
    <property type="entry name" value="Methyl-accepting chemotaxis protein (MCP) signaling domain"/>
    <property type="match status" value="1"/>
</dbReference>
<evidence type="ECO:0000256" key="6">
    <source>
        <dbReference type="ARBA" id="ARBA00023136"/>
    </source>
</evidence>
<dbReference type="FunFam" id="1.10.287.950:FF:000001">
    <property type="entry name" value="Methyl-accepting chemotaxis sensory transducer"/>
    <property type="match status" value="1"/>
</dbReference>
<dbReference type="PROSITE" id="PS50111">
    <property type="entry name" value="CHEMOTAXIS_TRANSDUC_2"/>
    <property type="match status" value="1"/>
</dbReference>
<dbReference type="GO" id="GO:0006935">
    <property type="term" value="P:chemotaxis"/>
    <property type="evidence" value="ECO:0007669"/>
    <property type="project" value="UniProtKB-KW"/>
</dbReference>
<dbReference type="PANTHER" id="PTHR32089">
    <property type="entry name" value="METHYL-ACCEPTING CHEMOTAXIS PROTEIN MCPB"/>
    <property type="match status" value="1"/>
</dbReference>
<dbReference type="AlphaFoldDB" id="A0A0D9AF35"/>
<keyword evidence="2" id="KW-1003">Cell membrane</keyword>
<dbReference type="CDD" id="cd11386">
    <property type="entry name" value="MCP_signal"/>
    <property type="match status" value="1"/>
</dbReference>
<evidence type="ECO:0000256" key="1">
    <source>
        <dbReference type="ARBA" id="ARBA00004651"/>
    </source>
</evidence>
<evidence type="ECO:0000256" key="5">
    <source>
        <dbReference type="ARBA" id="ARBA00022989"/>
    </source>
</evidence>
<feature type="domain" description="HAMP" evidence="11">
    <location>
        <begin position="337"/>
        <end position="391"/>
    </location>
</feature>
<evidence type="ECO:0000313" key="12">
    <source>
        <dbReference type="EMBL" id="KJH79267.1"/>
    </source>
</evidence>
<evidence type="ECO:0000256" key="7">
    <source>
        <dbReference type="ARBA" id="ARBA00023224"/>
    </source>
</evidence>
<dbReference type="Proteomes" id="UP000032487">
    <property type="component" value="Unassembled WGS sequence"/>
</dbReference>
<dbReference type="SMART" id="SM00304">
    <property type="entry name" value="HAMP"/>
    <property type="match status" value="1"/>
</dbReference>
<dbReference type="InterPro" id="IPR004089">
    <property type="entry name" value="MCPsignal_dom"/>
</dbReference>
<evidence type="ECO:0000256" key="4">
    <source>
        <dbReference type="ARBA" id="ARBA00022692"/>
    </source>
</evidence>
<keyword evidence="4" id="KW-0812">Transmembrane</keyword>
<dbReference type="OrthoDB" id="2489132at2"/>
<feature type="domain" description="Methyl-accepting transducer" evidence="10">
    <location>
        <begin position="396"/>
        <end position="632"/>
    </location>
</feature>
<dbReference type="GO" id="GO:0005886">
    <property type="term" value="C:plasma membrane"/>
    <property type="evidence" value="ECO:0007669"/>
    <property type="project" value="UniProtKB-SubCell"/>
</dbReference>
<dbReference type="PRINTS" id="PR00260">
    <property type="entry name" value="CHEMTRNSDUCR"/>
</dbReference>
<gene>
    <name evidence="12" type="ORF">UF78_18980</name>
</gene>
<protein>
    <submittedName>
        <fullName evidence="12">Chemotaxis protein</fullName>
    </submittedName>
</protein>
<proteinExistence type="inferred from homology"/>
<dbReference type="GO" id="GO:0004888">
    <property type="term" value="F:transmembrane signaling receptor activity"/>
    <property type="evidence" value="ECO:0007669"/>
    <property type="project" value="InterPro"/>
</dbReference>
<comment type="similarity">
    <text evidence="8">Belongs to the methyl-accepting chemotaxis (MCP) protein family.</text>
</comment>